<evidence type="ECO:0000313" key="1">
    <source>
        <dbReference type="EMBL" id="GBL74939.1"/>
    </source>
</evidence>
<dbReference type="EMBL" id="BGPR01000006">
    <property type="protein sequence ID" value="GBL74939.1"/>
    <property type="molecule type" value="Genomic_DNA"/>
</dbReference>
<name>A0A4Y2A690_ARAVE</name>
<accession>A0A4Y2A690</accession>
<keyword evidence="2" id="KW-1185">Reference proteome</keyword>
<sequence length="93" mass="11058">MHETCLPSLRSNCSLQSKKTLLQVVFILLEYPENEENFLKMTGKGDESWIYGYDLRTSSLLKKIEDSFQVNFLCHKKCDELRPYKFWFNRGKV</sequence>
<evidence type="ECO:0000313" key="2">
    <source>
        <dbReference type="Proteomes" id="UP000499080"/>
    </source>
</evidence>
<dbReference type="Proteomes" id="UP000499080">
    <property type="component" value="Unassembled WGS sequence"/>
</dbReference>
<gene>
    <name evidence="1" type="ORF">AVEN_243759_1</name>
</gene>
<protein>
    <submittedName>
        <fullName evidence="1">Uncharacterized protein</fullName>
    </submittedName>
</protein>
<reference evidence="1 2" key="1">
    <citation type="journal article" date="2019" name="Sci. Rep.">
        <title>Orb-weaving spider Araneus ventricosus genome elucidates the spidroin gene catalogue.</title>
        <authorList>
            <person name="Kono N."/>
            <person name="Nakamura H."/>
            <person name="Ohtoshi R."/>
            <person name="Moran D.A.P."/>
            <person name="Shinohara A."/>
            <person name="Yoshida Y."/>
            <person name="Fujiwara M."/>
            <person name="Mori M."/>
            <person name="Tomita M."/>
            <person name="Arakawa K."/>
        </authorList>
    </citation>
    <scope>NUCLEOTIDE SEQUENCE [LARGE SCALE GENOMIC DNA]</scope>
</reference>
<proteinExistence type="predicted"/>
<organism evidence="1 2">
    <name type="scientific">Araneus ventricosus</name>
    <name type="common">Orbweaver spider</name>
    <name type="synonym">Epeira ventricosa</name>
    <dbReference type="NCBI Taxonomy" id="182803"/>
    <lineage>
        <taxon>Eukaryota</taxon>
        <taxon>Metazoa</taxon>
        <taxon>Ecdysozoa</taxon>
        <taxon>Arthropoda</taxon>
        <taxon>Chelicerata</taxon>
        <taxon>Arachnida</taxon>
        <taxon>Araneae</taxon>
        <taxon>Araneomorphae</taxon>
        <taxon>Entelegynae</taxon>
        <taxon>Araneoidea</taxon>
        <taxon>Araneidae</taxon>
        <taxon>Araneus</taxon>
    </lineage>
</organism>
<comment type="caution">
    <text evidence="1">The sequence shown here is derived from an EMBL/GenBank/DDBJ whole genome shotgun (WGS) entry which is preliminary data.</text>
</comment>
<dbReference type="AlphaFoldDB" id="A0A4Y2A690"/>